<dbReference type="InterPro" id="IPR003964">
    <property type="entry name" value="Carb_kinase"/>
</dbReference>
<evidence type="ECO:0000313" key="10">
    <source>
        <dbReference type="EMBL" id="SMH26524.1"/>
    </source>
</evidence>
<evidence type="ECO:0000256" key="5">
    <source>
        <dbReference type="ARBA" id="ARBA00022679"/>
    </source>
</evidence>
<dbReference type="OrthoDB" id="9766717at2"/>
<feature type="domain" description="Aspartate/glutamate/uridylate kinase" evidence="9">
    <location>
        <begin position="3"/>
        <end position="291"/>
    </location>
</feature>
<keyword evidence="5 8" id="KW-0808">Transferase</keyword>
<dbReference type="GO" id="GO:0019546">
    <property type="term" value="P:L-arginine deiminase pathway"/>
    <property type="evidence" value="ECO:0007669"/>
    <property type="project" value="TreeGrafter"/>
</dbReference>
<dbReference type="UniPathway" id="UPA00996">
    <property type="reaction ID" value="UER00366"/>
</dbReference>
<gene>
    <name evidence="10" type="ORF">SAMN04488700_0180</name>
</gene>
<dbReference type="InterPro" id="IPR001048">
    <property type="entry name" value="Asp/Glu/Uridylate_kinase"/>
</dbReference>
<evidence type="ECO:0000256" key="7">
    <source>
        <dbReference type="ARBA" id="ARBA00048467"/>
    </source>
</evidence>
<accession>A0A1X7MPH8</accession>
<dbReference type="PRINTS" id="PR01469">
    <property type="entry name" value="CARBMTKINASE"/>
</dbReference>
<dbReference type="PANTHER" id="PTHR30409">
    <property type="entry name" value="CARBAMATE KINASE"/>
    <property type="match status" value="1"/>
</dbReference>
<dbReference type="NCBIfam" id="NF009007">
    <property type="entry name" value="PRK12352.1"/>
    <property type="match status" value="1"/>
</dbReference>
<comment type="pathway">
    <text evidence="1">Metabolic intermediate metabolism; carbamoyl phosphate degradation; CO(2) and NH(3) from carbamoyl phosphate: step 1/1.</text>
</comment>
<dbReference type="STRING" id="1073423.SAMN04488700_0180"/>
<keyword evidence="11" id="KW-1185">Reference proteome</keyword>
<sequence length="314" mass="34724">MSRIVVALGGHIFGDTPIEQRQLAKKASRSIVDLVEQGHDVVVSHGNAPQVGMMQLAFSLGAKQKKKIPLMSLSDCGAMSQGYIGNHLQNALREEFKKRKIDKSVVVIVTQTLIDKQDKEFEFPTKPIGLFYTKKEAKNWMKQTGDKYIEDSGRGYRKVVPSPIPIKIVEQESINVLAKAGMVVIAVGGGGIPVFESGDRLVSVEGVIDKDLASQYLAQEMDADYLFILTAVDKVSINFNKPNQENLDEMTINEAENWLNEGQFLEGSMSPKIQAAIYFVKSKRGRKAIITSMDKTKEAILGLDGTIIYSKIED</sequence>
<evidence type="ECO:0000256" key="4">
    <source>
        <dbReference type="ARBA" id="ARBA00022503"/>
    </source>
</evidence>
<dbReference type="Proteomes" id="UP000193435">
    <property type="component" value="Unassembled WGS sequence"/>
</dbReference>
<dbReference type="GO" id="GO:0005829">
    <property type="term" value="C:cytosol"/>
    <property type="evidence" value="ECO:0007669"/>
    <property type="project" value="TreeGrafter"/>
</dbReference>
<protein>
    <recommendedName>
        <fullName evidence="3 8">Carbamate kinase</fullName>
    </recommendedName>
</protein>
<evidence type="ECO:0000256" key="3">
    <source>
        <dbReference type="ARBA" id="ARBA00013070"/>
    </source>
</evidence>
<reference evidence="10 11" key="1">
    <citation type="submission" date="2017-04" db="EMBL/GenBank/DDBJ databases">
        <authorList>
            <person name="Afonso C.L."/>
            <person name="Miller P.J."/>
            <person name="Scott M.A."/>
            <person name="Spackman E."/>
            <person name="Goraichik I."/>
            <person name="Dimitrov K.M."/>
            <person name="Suarez D.L."/>
            <person name="Swayne D.E."/>
        </authorList>
    </citation>
    <scope>NUCLEOTIDE SEQUENCE [LARGE SCALE GENOMIC DNA]</scope>
    <source>
        <strain evidence="10 11">LMG26642</strain>
    </source>
</reference>
<dbReference type="Gene3D" id="3.40.1160.10">
    <property type="entry name" value="Acetylglutamate kinase-like"/>
    <property type="match status" value="1"/>
</dbReference>
<dbReference type="Pfam" id="PF00696">
    <property type="entry name" value="AA_kinase"/>
    <property type="match status" value="1"/>
</dbReference>
<evidence type="ECO:0000256" key="1">
    <source>
        <dbReference type="ARBA" id="ARBA00005118"/>
    </source>
</evidence>
<keyword evidence="6 8" id="KW-0418">Kinase</keyword>
<dbReference type="EMBL" id="FXBJ01000002">
    <property type="protein sequence ID" value="SMH26524.1"/>
    <property type="molecule type" value="Genomic_DNA"/>
</dbReference>
<dbReference type="PIRSF" id="PIRSF000723">
    <property type="entry name" value="Carbamate_kin"/>
    <property type="match status" value="1"/>
</dbReference>
<comment type="catalytic activity">
    <reaction evidence="7">
        <text>hydrogencarbonate + NH4(+) + ATP = carbamoyl phosphate + ADP + H2O + H(+)</text>
        <dbReference type="Rhea" id="RHEA:10152"/>
        <dbReference type="ChEBI" id="CHEBI:15377"/>
        <dbReference type="ChEBI" id="CHEBI:15378"/>
        <dbReference type="ChEBI" id="CHEBI:17544"/>
        <dbReference type="ChEBI" id="CHEBI:28938"/>
        <dbReference type="ChEBI" id="CHEBI:30616"/>
        <dbReference type="ChEBI" id="CHEBI:58228"/>
        <dbReference type="ChEBI" id="CHEBI:456216"/>
        <dbReference type="EC" id="2.7.2.2"/>
    </reaction>
</comment>
<name>A0A1X7MPH8_9LACT</name>
<dbReference type="RefSeq" id="WP_085558549.1">
    <property type="nucleotide sequence ID" value="NZ_FOAH01000025.1"/>
</dbReference>
<dbReference type="CDD" id="cd04235">
    <property type="entry name" value="AAK_CK"/>
    <property type="match status" value="1"/>
</dbReference>
<organism evidence="10 11">
    <name type="scientific">Carnobacterium iners</name>
    <dbReference type="NCBI Taxonomy" id="1073423"/>
    <lineage>
        <taxon>Bacteria</taxon>
        <taxon>Bacillati</taxon>
        <taxon>Bacillota</taxon>
        <taxon>Bacilli</taxon>
        <taxon>Lactobacillales</taxon>
        <taxon>Carnobacteriaceae</taxon>
        <taxon>Carnobacterium</taxon>
    </lineage>
</organism>
<dbReference type="AlphaFoldDB" id="A0A1X7MPH8"/>
<dbReference type="InterPro" id="IPR036393">
    <property type="entry name" value="AceGlu_kinase-like_sf"/>
</dbReference>
<keyword evidence="4" id="KW-0056">Arginine metabolism</keyword>
<evidence type="ECO:0000256" key="8">
    <source>
        <dbReference type="PIRNR" id="PIRNR000723"/>
    </source>
</evidence>
<dbReference type="FunFam" id="3.40.1160.10:FF:000007">
    <property type="entry name" value="Carbamate kinase"/>
    <property type="match status" value="1"/>
</dbReference>
<dbReference type="GO" id="GO:0008804">
    <property type="term" value="F:carbamate kinase activity"/>
    <property type="evidence" value="ECO:0007669"/>
    <property type="project" value="UniProtKB-EC"/>
</dbReference>
<proteinExistence type="inferred from homology"/>
<evidence type="ECO:0000256" key="6">
    <source>
        <dbReference type="ARBA" id="ARBA00022777"/>
    </source>
</evidence>
<comment type="similarity">
    <text evidence="2 8">Belongs to the carbamate kinase family.</text>
</comment>
<dbReference type="SUPFAM" id="SSF53633">
    <property type="entry name" value="Carbamate kinase-like"/>
    <property type="match status" value="1"/>
</dbReference>
<dbReference type="PANTHER" id="PTHR30409:SF1">
    <property type="entry name" value="CARBAMATE KINASE-RELATED"/>
    <property type="match status" value="1"/>
</dbReference>
<evidence type="ECO:0000313" key="11">
    <source>
        <dbReference type="Proteomes" id="UP000193435"/>
    </source>
</evidence>
<evidence type="ECO:0000256" key="2">
    <source>
        <dbReference type="ARBA" id="ARBA00011066"/>
    </source>
</evidence>
<evidence type="ECO:0000259" key="9">
    <source>
        <dbReference type="Pfam" id="PF00696"/>
    </source>
</evidence>